<dbReference type="Gene3D" id="3.30.420.40">
    <property type="match status" value="1"/>
</dbReference>
<sequence length="147" mass="15867">ANPEAMADEWSGDIGCGVKYFSQDGVIKLAPRAGIELDEALSPAEKLKVVQGLMENGDERAAKVYESIGVYLAHALALYYDFYEFKHVLLLGRVMSGKGGDLVLSTCKAVLADEYPEIAGNIFPSLPDEKFRRVGQSAAAASLPEIK</sequence>
<dbReference type="SUPFAM" id="SSF53067">
    <property type="entry name" value="Actin-like ATPase domain"/>
    <property type="match status" value="1"/>
</dbReference>
<organism evidence="1 2">
    <name type="scientific">Candidatus Scatomorpha intestinigallinarum</name>
    <dbReference type="NCBI Taxonomy" id="2840923"/>
    <lineage>
        <taxon>Bacteria</taxon>
        <taxon>Bacillati</taxon>
        <taxon>Bacillota</taxon>
        <taxon>Clostridia</taxon>
        <taxon>Eubacteriales</taxon>
        <taxon>Candidatus Scatomorpha</taxon>
    </lineage>
</organism>
<reference evidence="1" key="1">
    <citation type="submission" date="2020-10" db="EMBL/GenBank/DDBJ databases">
        <authorList>
            <person name="Gilroy R."/>
        </authorList>
    </citation>
    <scope>NUCLEOTIDE SEQUENCE</scope>
    <source>
        <strain evidence="1">ChiGjej3B3-7149</strain>
    </source>
</reference>
<proteinExistence type="predicted"/>
<dbReference type="Proteomes" id="UP000824238">
    <property type="component" value="Unassembled WGS sequence"/>
</dbReference>
<name>A0A9D1DKG2_9FIRM</name>
<dbReference type="EMBL" id="DVHH01000062">
    <property type="protein sequence ID" value="HIR54422.1"/>
    <property type="molecule type" value="Genomic_DNA"/>
</dbReference>
<evidence type="ECO:0000313" key="2">
    <source>
        <dbReference type="Proteomes" id="UP000824238"/>
    </source>
</evidence>
<dbReference type="AlphaFoldDB" id="A0A9D1DKG2"/>
<comment type="caution">
    <text evidence="1">The sequence shown here is derived from an EMBL/GenBank/DDBJ whole genome shotgun (WGS) entry which is preliminary data.</text>
</comment>
<evidence type="ECO:0000313" key="1">
    <source>
        <dbReference type="EMBL" id="HIR54422.1"/>
    </source>
</evidence>
<gene>
    <name evidence="1" type="ORF">IAD36_02320</name>
</gene>
<dbReference type="InterPro" id="IPR043129">
    <property type="entry name" value="ATPase_NBD"/>
</dbReference>
<feature type="non-terminal residue" evidence="1">
    <location>
        <position position="1"/>
    </location>
</feature>
<reference evidence="1" key="2">
    <citation type="journal article" date="2021" name="PeerJ">
        <title>Extensive microbial diversity within the chicken gut microbiome revealed by metagenomics and culture.</title>
        <authorList>
            <person name="Gilroy R."/>
            <person name="Ravi A."/>
            <person name="Getino M."/>
            <person name="Pursley I."/>
            <person name="Horton D.L."/>
            <person name="Alikhan N.F."/>
            <person name="Baker D."/>
            <person name="Gharbi K."/>
            <person name="Hall N."/>
            <person name="Watson M."/>
            <person name="Adriaenssens E.M."/>
            <person name="Foster-Nyarko E."/>
            <person name="Jarju S."/>
            <person name="Secka A."/>
            <person name="Antonio M."/>
            <person name="Oren A."/>
            <person name="Chaudhuri R.R."/>
            <person name="La Ragione R."/>
            <person name="Hildebrand F."/>
            <person name="Pallen M.J."/>
        </authorList>
    </citation>
    <scope>NUCLEOTIDE SEQUENCE</scope>
    <source>
        <strain evidence="1">ChiGjej3B3-7149</strain>
    </source>
</reference>
<protein>
    <submittedName>
        <fullName evidence="1">ROK family protein</fullName>
    </submittedName>
</protein>
<accession>A0A9D1DKG2</accession>